<name>A0A670YLC8_PSETE</name>
<feature type="region of interest" description="Disordered" evidence="2">
    <location>
        <begin position="1"/>
        <end position="49"/>
    </location>
</feature>
<reference evidence="4" key="2">
    <citation type="submission" date="2025-09" db="UniProtKB">
        <authorList>
            <consortium name="Ensembl"/>
        </authorList>
    </citation>
    <scope>IDENTIFICATION</scope>
</reference>
<sequence>MDALATHEQPLLAPPEEGLPPYHAVRILPPTAPPDKSRGLSGTENTLSEKKSLPLRVQVDAVTAAIQEATNRGELSGDDLVEFGVEIQLNPVEIGVDVALNPQRVWKPLPLSVLKEIKQAVKEYGVRSPFAQALLEAVGYGNKMIPADWKALLNMILTPAQFLVLDQKWRQLAVQRGTANVTADQLYGAGRNQIWSPATKGSAGIDLPLAEDLELGYPHVVCLGSTDFYGPLPPASVGLLLPRSSAHKRKLFVVPGVIDSDYEGQIKIQVHSPAPQSLKKGDCFAQLLVLPYLSLGESDRIRQGGFGSTDMFRTYSAYH</sequence>
<dbReference type="InterPro" id="IPR036157">
    <property type="entry name" value="dUTPase-like_sf"/>
</dbReference>
<keyword evidence="5" id="KW-1185">Reference proteome</keyword>
<dbReference type="CDD" id="cd07557">
    <property type="entry name" value="trimeric_dUTPase"/>
    <property type="match status" value="1"/>
</dbReference>
<dbReference type="InterPro" id="IPR033704">
    <property type="entry name" value="dUTPase_trimeric"/>
</dbReference>
<dbReference type="InterPro" id="IPR050195">
    <property type="entry name" value="Primate_lentivir_Gag_pol-like"/>
</dbReference>
<dbReference type="Pfam" id="PF00692">
    <property type="entry name" value="dUTPase"/>
    <property type="match status" value="1"/>
</dbReference>
<evidence type="ECO:0000313" key="5">
    <source>
        <dbReference type="Proteomes" id="UP000472273"/>
    </source>
</evidence>
<dbReference type="GO" id="GO:0016787">
    <property type="term" value="F:hydrolase activity"/>
    <property type="evidence" value="ECO:0007669"/>
    <property type="project" value="UniProtKB-KW"/>
</dbReference>
<feature type="compositionally biased region" description="Low complexity" evidence="2">
    <location>
        <begin position="8"/>
        <end position="21"/>
    </location>
</feature>
<dbReference type="AlphaFoldDB" id="A0A670YLC8"/>
<evidence type="ECO:0000259" key="3">
    <source>
        <dbReference type="Pfam" id="PF00692"/>
    </source>
</evidence>
<dbReference type="SUPFAM" id="SSF51283">
    <property type="entry name" value="dUTPase-like"/>
    <property type="match status" value="1"/>
</dbReference>
<dbReference type="Pfam" id="PF00607">
    <property type="entry name" value="Gag_p24"/>
    <property type="match status" value="1"/>
</dbReference>
<proteinExistence type="predicted"/>
<dbReference type="InterPro" id="IPR029054">
    <property type="entry name" value="dUTPase-like"/>
</dbReference>
<dbReference type="Proteomes" id="UP000472273">
    <property type="component" value="Unplaced"/>
</dbReference>
<dbReference type="GO" id="GO:0016032">
    <property type="term" value="P:viral process"/>
    <property type="evidence" value="ECO:0007669"/>
    <property type="project" value="InterPro"/>
</dbReference>
<organism evidence="4 5">
    <name type="scientific">Pseudonaja textilis</name>
    <name type="common">Eastern brown snake</name>
    <dbReference type="NCBI Taxonomy" id="8673"/>
    <lineage>
        <taxon>Eukaryota</taxon>
        <taxon>Metazoa</taxon>
        <taxon>Chordata</taxon>
        <taxon>Craniata</taxon>
        <taxon>Vertebrata</taxon>
        <taxon>Euteleostomi</taxon>
        <taxon>Lepidosauria</taxon>
        <taxon>Squamata</taxon>
        <taxon>Bifurcata</taxon>
        <taxon>Unidentata</taxon>
        <taxon>Episquamata</taxon>
        <taxon>Toxicofera</taxon>
        <taxon>Serpentes</taxon>
        <taxon>Colubroidea</taxon>
        <taxon>Elapidae</taxon>
        <taxon>Hydrophiinae</taxon>
        <taxon>Pseudonaja</taxon>
    </lineage>
</organism>
<protein>
    <recommendedName>
        <fullName evidence="3">dUTPase-like domain-containing protein</fullName>
    </recommendedName>
</protein>
<dbReference type="PANTHER" id="PTHR40389">
    <property type="entry name" value="ENDOGENOUS RETROVIRUS GROUP K MEMBER 24 GAG POLYPROTEIN-RELATED"/>
    <property type="match status" value="1"/>
</dbReference>
<keyword evidence="1" id="KW-0378">Hydrolase</keyword>
<dbReference type="PANTHER" id="PTHR40389:SF3">
    <property type="entry name" value="IGE-BINDING PROTEIN"/>
    <property type="match status" value="1"/>
</dbReference>
<dbReference type="Gene3D" id="1.10.375.10">
    <property type="entry name" value="Human Immunodeficiency Virus Type 1 Capsid Protein"/>
    <property type="match status" value="1"/>
</dbReference>
<feature type="domain" description="dUTPase-like" evidence="3">
    <location>
        <begin position="194"/>
        <end position="294"/>
    </location>
</feature>
<dbReference type="GeneTree" id="ENSGT00990000204643"/>
<accession>A0A670YLC8</accession>
<reference evidence="4" key="1">
    <citation type="submission" date="2025-08" db="UniProtKB">
        <authorList>
            <consortium name="Ensembl"/>
        </authorList>
    </citation>
    <scope>IDENTIFICATION</scope>
</reference>
<dbReference type="Gene3D" id="2.70.40.10">
    <property type="match status" value="1"/>
</dbReference>
<evidence type="ECO:0000256" key="1">
    <source>
        <dbReference type="ARBA" id="ARBA00022801"/>
    </source>
</evidence>
<dbReference type="Ensembl" id="ENSPTXT00000012894.1">
    <property type="protein sequence ID" value="ENSPTXP00000012492.1"/>
    <property type="gene ID" value="ENSPTXG00000008765.1"/>
</dbReference>
<dbReference type="InterPro" id="IPR008919">
    <property type="entry name" value="Retrov_capsid_N"/>
</dbReference>
<evidence type="ECO:0000313" key="4">
    <source>
        <dbReference type="Ensembl" id="ENSPTXP00000012492.1"/>
    </source>
</evidence>
<evidence type="ECO:0000256" key="2">
    <source>
        <dbReference type="SAM" id="MobiDB-lite"/>
    </source>
</evidence>
<dbReference type="SUPFAM" id="SSF47943">
    <property type="entry name" value="Retrovirus capsid protein, N-terminal core domain"/>
    <property type="match status" value="1"/>
</dbReference>